<sequence>MAPKHGLITQLVREFSTKAPKHVPATFVNPTPPGKQKRIFLPGNQNAPILSGSLDSALPLHARMRANHFFWFCINVKMSCDVLGKISHTFNKKPLDAIELRHATHQTGVGYRTKGIHADFNKSADNMGDQLGTGVSSMDAAHFNNLGLTQDFLSGFDIAIGNSDGDLKAALQKLKDRCLTFCSDTRLLPQHINLKPDVIIDEVHRQVARDLFFNPGFNTGQLVSDSQIGHYINTATTAIEGSFTADEKKKPEALLYEMAKLYQPGYSYVKAHFYNELRPNVEIQIDELNGVLPSGIKMIEYGDYIGEGSSAAKPRSPELQEQIQKFRDAQKANEDDQTWSE</sequence>
<protein>
    <submittedName>
        <fullName evidence="2">Uncharacterized protein</fullName>
    </submittedName>
</protein>
<feature type="region of interest" description="Disordered" evidence="1">
    <location>
        <begin position="309"/>
        <end position="341"/>
    </location>
</feature>
<evidence type="ECO:0000256" key="1">
    <source>
        <dbReference type="SAM" id="MobiDB-lite"/>
    </source>
</evidence>
<dbReference type="Proteomes" id="UP000646386">
    <property type="component" value="Chromosome"/>
</dbReference>
<accession>A0ABX8PQQ9</accession>
<proteinExistence type="predicted"/>
<evidence type="ECO:0000313" key="2">
    <source>
        <dbReference type="EMBL" id="QXI03480.1"/>
    </source>
</evidence>
<keyword evidence="3" id="KW-1185">Reference proteome</keyword>
<reference evidence="2 3" key="2">
    <citation type="journal article" date="2021" name="Microorganisms">
        <title>The Ever-Expanding Pseudomonas Genus: Description of 43 New Species and Partition of the Pseudomonas putida Group.</title>
        <authorList>
            <person name="Girard L."/>
            <person name="Lood C."/>
            <person name="Hofte M."/>
            <person name="Vandamme P."/>
            <person name="Rokni-Zadeh H."/>
            <person name="van Noort V."/>
            <person name="Lavigne R."/>
            <person name="De Mot R."/>
        </authorList>
    </citation>
    <scope>NUCLEOTIDE SEQUENCE [LARGE SCALE GENOMIC DNA]</scope>
    <source>
        <strain evidence="2 3">ZA 5.3</strain>
    </source>
</reference>
<evidence type="ECO:0000313" key="3">
    <source>
        <dbReference type="Proteomes" id="UP000646386"/>
    </source>
</evidence>
<dbReference type="EMBL" id="CP077089">
    <property type="protein sequence ID" value="QXI03480.1"/>
    <property type="molecule type" value="Genomic_DNA"/>
</dbReference>
<gene>
    <name evidence="2" type="ORF">HU718_015655</name>
</gene>
<reference evidence="2 3" key="1">
    <citation type="journal article" date="2020" name="Microorganisms">
        <title>Reliable Identification of Environmental Pseudomonas Isolates Using the rpoD Gene.</title>
        <authorList>
            <consortium name="The Broad Institute Genome Sequencing Platform"/>
            <person name="Girard L."/>
            <person name="Lood C."/>
            <person name="Rokni-Zadeh H."/>
            <person name="van Noort V."/>
            <person name="Lavigne R."/>
            <person name="De Mot R."/>
        </authorList>
    </citation>
    <scope>NUCLEOTIDE SEQUENCE [LARGE SCALE GENOMIC DNA]</scope>
    <source>
        <strain evidence="2 3">ZA 5.3</strain>
    </source>
</reference>
<organism evidence="2 3">
    <name type="scientific">Pseudomonas tensinigenes</name>
    <dbReference type="NCBI Taxonomy" id="2745511"/>
    <lineage>
        <taxon>Bacteria</taxon>
        <taxon>Pseudomonadati</taxon>
        <taxon>Pseudomonadota</taxon>
        <taxon>Gammaproteobacteria</taxon>
        <taxon>Pseudomonadales</taxon>
        <taxon>Pseudomonadaceae</taxon>
        <taxon>Pseudomonas</taxon>
    </lineage>
</organism>
<feature type="compositionally biased region" description="Basic and acidic residues" evidence="1">
    <location>
        <begin position="324"/>
        <end position="334"/>
    </location>
</feature>
<dbReference type="RefSeq" id="WP_186615046.1">
    <property type="nucleotide sequence ID" value="NZ_CP077089.1"/>
</dbReference>
<name>A0ABX8PQQ9_9PSED</name>